<gene>
    <name evidence="1" type="ORF">G3572_17275</name>
</gene>
<accession>A0A6B3RVP8</accession>
<evidence type="ECO:0000313" key="2">
    <source>
        <dbReference type="Proteomes" id="UP000481421"/>
    </source>
</evidence>
<proteinExistence type="predicted"/>
<name>A0A6B3RVP8_9RHOB</name>
<dbReference type="RefSeq" id="WP_164614231.1">
    <property type="nucleotide sequence ID" value="NZ_JAAIKE010000007.1"/>
</dbReference>
<dbReference type="EMBL" id="JAAIKE010000007">
    <property type="protein sequence ID" value="NEX47965.1"/>
    <property type="molecule type" value="Genomic_DNA"/>
</dbReference>
<evidence type="ECO:0000313" key="1">
    <source>
        <dbReference type="EMBL" id="NEX47965.1"/>
    </source>
</evidence>
<keyword evidence="2" id="KW-1185">Reference proteome</keyword>
<reference evidence="1 2" key="1">
    <citation type="submission" date="2020-02" db="EMBL/GenBank/DDBJ databases">
        <title>Rhodobacter algicola sp. nov., isolated from microalga culture.</title>
        <authorList>
            <person name="Park C.-Y."/>
        </authorList>
    </citation>
    <scope>NUCLEOTIDE SEQUENCE [LARGE SCALE GENOMIC DNA]</scope>
    <source>
        <strain evidence="1 2">ETT8</strain>
    </source>
</reference>
<dbReference type="Proteomes" id="UP000481421">
    <property type="component" value="Unassembled WGS sequence"/>
</dbReference>
<dbReference type="AlphaFoldDB" id="A0A6B3RVP8"/>
<sequence>MYDLLQPLIHKAAVHEIAVNVARTGLSIGSEAELHQLPNGRIGVFARLSRKFLGVFPRQVTVLVGMLGPQATALIAPAVERNELLRVRIVGLTPEHLSAPGYGPEVHVSVWGDPRHVSVWAQDGTVTTPPPLKSEAPES</sequence>
<protein>
    <submittedName>
        <fullName evidence="1">Uncharacterized protein</fullName>
    </submittedName>
</protein>
<comment type="caution">
    <text evidence="1">The sequence shown here is derived from an EMBL/GenBank/DDBJ whole genome shotgun (WGS) entry which is preliminary data.</text>
</comment>
<organism evidence="1 2">
    <name type="scientific">Pseudotabrizicola algicola</name>
    <dbReference type="NCBI Taxonomy" id="2709381"/>
    <lineage>
        <taxon>Bacteria</taxon>
        <taxon>Pseudomonadati</taxon>
        <taxon>Pseudomonadota</taxon>
        <taxon>Alphaproteobacteria</taxon>
        <taxon>Rhodobacterales</taxon>
        <taxon>Paracoccaceae</taxon>
        <taxon>Pseudotabrizicola</taxon>
    </lineage>
</organism>